<evidence type="ECO:0000313" key="3">
    <source>
        <dbReference type="Proteomes" id="UP001176471"/>
    </source>
</evidence>
<accession>A0ABT8ZRQ8</accession>
<comment type="caution">
    <text evidence="2">The sequence shown here is derived from an EMBL/GenBank/DDBJ whole genome shotgun (WGS) entry which is preliminary data.</text>
</comment>
<feature type="domain" description="DUF6969" evidence="1">
    <location>
        <begin position="92"/>
        <end position="280"/>
    </location>
</feature>
<organism evidence="2 3">
    <name type="scientific">Sphingobium cyanobacteriorum</name>
    <dbReference type="NCBI Taxonomy" id="3063954"/>
    <lineage>
        <taxon>Bacteria</taxon>
        <taxon>Pseudomonadati</taxon>
        <taxon>Pseudomonadota</taxon>
        <taxon>Alphaproteobacteria</taxon>
        <taxon>Sphingomonadales</taxon>
        <taxon>Sphingomonadaceae</taxon>
        <taxon>Sphingobium</taxon>
    </lineage>
</organism>
<dbReference type="Pfam" id="PF22308">
    <property type="entry name" value="DUF6969"/>
    <property type="match status" value="1"/>
</dbReference>
<sequence>MRGSRLRGQALCGCGMCCEALRGKAVCSKAASRPSSCSPSRSPPSRLSKPVIRICPDLSLWTARLDGRNDRRCVDPPPVIMRAGWIMMTQVEAARIVVETITAMAQEGQPLMQRVLPTSDVQFWEHYPDDDARDRETRSRWYYHVHAPGDRDPAEHGHFHLFLHRSQMDDPAAAMAEPADGEEAQAFVTHIAGLSIDHQGIPIAWFTTNRWVTDEFLYSADTIIAHLDRYNVDATPEDDLVNRFLTAIVALYRPELTDLLHERDAALAELVKVGGPKAYEADNDVLATCPIDLDAKIEALGLL</sequence>
<dbReference type="EMBL" id="JAUQOM010000018">
    <property type="protein sequence ID" value="MDO7837222.1"/>
    <property type="molecule type" value="Genomic_DNA"/>
</dbReference>
<keyword evidence="3" id="KW-1185">Reference proteome</keyword>
<reference evidence="2" key="1">
    <citation type="submission" date="2023-07" db="EMBL/GenBank/DDBJ databases">
        <title>Bacterial whole genome sequence for Sphingobium sp. HBC34.</title>
        <authorList>
            <person name="Le V."/>
            <person name="Ko S.-R."/>
            <person name="Ahn C.-Y."/>
            <person name="Oh H.-M."/>
        </authorList>
    </citation>
    <scope>NUCLEOTIDE SEQUENCE</scope>
    <source>
        <strain evidence="2">HBC34</strain>
    </source>
</reference>
<gene>
    <name evidence="2" type="ORF">Q4610_19435</name>
</gene>
<name>A0ABT8ZRQ8_9SPHN</name>
<evidence type="ECO:0000259" key="1">
    <source>
        <dbReference type="Pfam" id="PF22308"/>
    </source>
</evidence>
<evidence type="ECO:0000313" key="2">
    <source>
        <dbReference type="EMBL" id="MDO7837222.1"/>
    </source>
</evidence>
<dbReference type="InterPro" id="IPR054242">
    <property type="entry name" value="DUF6969"/>
</dbReference>
<dbReference type="RefSeq" id="WP_304537522.1">
    <property type="nucleotide sequence ID" value="NZ_JAUQOM010000018.1"/>
</dbReference>
<protein>
    <recommendedName>
        <fullName evidence="1">DUF6969 domain-containing protein</fullName>
    </recommendedName>
</protein>
<dbReference type="Proteomes" id="UP001176471">
    <property type="component" value="Unassembled WGS sequence"/>
</dbReference>
<proteinExistence type="predicted"/>